<proteinExistence type="predicted"/>
<dbReference type="EMBL" id="FOGP01000007">
    <property type="protein sequence ID" value="SER67309.1"/>
    <property type="molecule type" value="Genomic_DNA"/>
</dbReference>
<evidence type="ECO:0000313" key="1">
    <source>
        <dbReference type="EMBL" id="SER67309.1"/>
    </source>
</evidence>
<accession>A0A1H9R5H8</accession>
<name>A0A1H9R5H8_9ACTN</name>
<evidence type="ECO:0000313" key="2">
    <source>
        <dbReference type="Proteomes" id="UP000199128"/>
    </source>
</evidence>
<protein>
    <submittedName>
        <fullName evidence="1">Uncharacterized protein</fullName>
    </submittedName>
</protein>
<organism evidence="1 2">
    <name type="scientific">Parafannyhessea umbonata</name>
    <dbReference type="NCBI Taxonomy" id="604330"/>
    <lineage>
        <taxon>Bacteria</taxon>
        <taxon>Bacillati</taxon>
        <taxon>Actinomycetota</taxon>
        <taxon>Coriobacteriia</taxon>
        <taxon>Coriobacteriales</taxon>
        <taxon>Atopobiaceae</taxon>
        <taxon>Parafannyhessea</taxon>
    </lineage>
</organism>
<dbReference type="Proteomes" id="UP000199128">
    <property type="component" value="Unassembled WGS sequence"/>
</dbReference>
<reference evidence="2" key="1">
    <citation type="submission" date="2016-10" db="EMBL/GenBank/DDBJ databases">
        <authorList>
            <person name="Varghese N."/>
            <person name="Submissions S."/>
        </authorList>
    </citation>
    <scope>NUCLEOTIDE SEQUENCE [LARGE SCALE GENOMIC DNA]</scope>
    <source>
        <strain evidence="2">KHGC19</strain>
    </source>
</reference>
<dbReference type="Pfam" id="PF14386">
    <property type="entry name" value="DUF4417"/>
    <property type="match status" value="1"/>
</dbReference>
<dbReference type="RefSeq" id="WP_091009794.1">
    <property type="nucleotide sequence ID" value="NZ_FOGP01000007.1"/>
</dbReference>
<dbReference type="InterPro" id="IPR025530">
    <property type="entry name" value="DUF4417"/>
</dbReference>
<dbReference type="AlphaFoldDB" id="A0A1H9R5H8"/>
<sequence length="219" mass="25073">MPGNLAKYDIFHSLYYHGINYDGDFEMPVIHGTDELPERLVRFSDAKSKRRDDPGAWVVPYEFDVKLRSMWRNAYRYMERMLEHPGIFSWDFSMYRLMPFGLQFWNCFCSRLIGALYERNGGKCIPNVRPSDSRSLRYALDGLPTEATIGMGTHGAIGTPEDRAVFKTYVDEVTKRLRPKNIAVYGDAPEDIFATALNAGVNVVPYPTNLSQTHSKKVV</sequence>
<gene>
    <name evidence="1" type="ORF">SAMN05216446_1680</name>
</gene>